<dbReference type="Pfam" id="PF06197">
    <property type="entry name" value="DUF998"/>
    <property type="match status" value="1"/>
</dbReference>
<sequence length="354" mass="36929">MNEVEQALRRQVEALLATGACFLLGLLSGTVILWGDSRPFTGPSSVILIVALVTGVIAAAAFSVSAIRHRSGEARPMPHWQVFVSTVSTAAVAFTLGGVSGLGVLLFGEVLEIGLQGLEVGAVGGGIFVGIAAAVAGRFAFQTGVSVSTRNLTSLLFAFLIIGTLFAMTTATDPTWWQRNFSQLGTGESAFAFNGTLMIAGALVSTIGSYIGRDLHRLLGDGQLRRIGATVLLWAFAGLALAAVGMLPIYLLPLPHAIVAFLTLGLLIASAILTATTLPDPPLALRIVTAVSVVIAVGAFVVTFVVPLISVTVLESLVVGVMLLWLTTLTRVLCILVPNVSRPSRRHQLIAARP</sequence>
<dbReference type="InterPro" id="IPR009339">
    <property type="entry name" value="DUF998"/>
</dbReference>
<keyword evidence="3" id="KW-1185">Reference proteome</keyword>
<dbReference type="Proteomes" id="UP000515934">
    <property type="component" value="Chromosome"/>
</dbReference>
<feature type="transmembrane region" description="Helical" evidence="1">
    <location>
        <begin position="46"/>
        <end position="67"/>
    </location>
</feature>
<organism evidence="2 3">
    <name type="scientific">Leucobacter denitrificans</name>
    <dbReference type="NCBI Taxonomy" id="683042"/>
    <lineage>
        <taxon>Bacteria</taxon>
        <taxon>Bacillati</taxon>
        <taxon>Actinomycetota</taxon>
        <taxon>Actinomycetes</taxon>
        <taxon>Micrococcales</taxon>
        <taxon>Microbacteriaceae</taxon>
        <taxon>Leucobacter</taxon>
    </lineage>
</organism>
<feature type="transmembrane region" description="Helical" evidence="1">
    <location>
        <begin position="191"/>
        <end position="211"/>
    </location>
</feature>
<keyword evidence="1" id="KW-1133">Transmembrane helix</keyword>
<protein>
    <submittedName>
        <fullName evidence="2">DUF998 domain-containing protein</fullName>
    </submittedName>
</protein>
<keyword evidence="1" id="KW-0812">Transmembrane</keyword>
<evidence type="ECO:0000313" key="3">
    <source>
        <dbReference type="Proteomes" id="UP000515934"/>
    </source>
</evidence>
<gene>
    <name evidence="2" type="ORF">H9L06_07910</name>
</gene>
<feature type="transmembrane region" description="Helical" evidence="1">
    <location>
        <begin position="231"/>
        <end position="251"/>
    </location>
</feature>
<evidence type="ECO:0000313" key="2">
    <source>
        <dbReference type="EMBL" id="QNN62208.1"/>
    </source>
</evidence>
<feature type="transmembrane region" description="Helical" evidence="1">
    <location>
        <begin position="79"/>
        <end position="108"/>
    </location>
</feature>
<keyword evidence="1" id="KW-0472">Membrane</keyword>
<proteinExistence type="predicted"/>
<feature type="transmembrane region" description="Helical" evidence="1">
    <location>
        <begin position="12"/>
        <end position="34"/>
    </location>
</feature>
<reference evidence="2 3" key="1">
    <citation type="submission" date="2020-08" db="EMBL/GenBank/DDBJ databases">
        <title>Genome sequence of Leucobacter denitrificans KACC 14055T.</title>
        <authorList>
            <person name="Hyun D.-W."/>
            <person name="Bae J.-W."/>
        </authorList>
    </citation>
    <scope>NUCLEOTIDE SEQUENCE [LARGE SCALE GENOMIC DNA]</scope>
    <source>
        <strain evidence="2 3">KACC 14055</strain>
    </source>
</reference>
<feature type="transmembrane region" description="Helical" evidence="1">
    <location>
        <begin position="317"/>
        <end position="337"/>
    </location>
</feature>
<dbReference type="KEGG" id="ldn:H9L06_07910"/>
<feature type="transmembrane region" description="Helical" evidence="1">
    <location>
        <begin position="120"/>
        <end position="140"/>
    </location>
</feature>
<dbReference type="RefSeq" id="WP_187554679.1">
    <property type="nucleotide sequence ID" value="NZ_CP060716.1"/>
</dbReference>
<dbReference type="EMBL" id="CP060716">
    <property type="protein sequence ID" value="QNN62208.1"/>
    <property type="molecule type" value="Genomic_DNA"/>
</dbReference>
<feature type="transmembrane region" description="Helical" evidence="1">
    <location>
        <begin position="257"/>
        <end position="275"/>
    </location>
</feature>
<name>A0A7G9S2Y3_9MICO</name>
<feature type="transmembrane region" description="Helical" evidence="1">
    <location>
        <begin position="287"/>
        <end position="311"/>
    </location>
</feature>
<dbReference type="AlphaFoldDB" id="A0A7G9S2Y3"/>
<accession>A0A7G9S2Y3</accession>
<feature type="transmembrane region" description="Helical" evidence="1">
    <location>
        <begin position="152"/>
        <end position="171"/>
    </location>
</feature>
<evidence type="ECO:0000256" key="1">
    <source>
        <dbReference type="SAM" id="Phobius"/>
    </source>
</evidence>